<feature type="transmembrane region" description="Helical" evidence="1">
    <location>
        <begin position="248"/>
        <end position="267"/>
    </location>
</feature>
<evidence type="ECO:0000313" key="3">
    <source>
        <dbReference type="Proteomes" id="UP001142325"/>
    </source>
</evidence>
<name>A0A9W6HS10_9MICO</name>
<protein>
    <submittedName>
        <fullName evidence="2">ABC transporter</fullName>
    </submittedName>
</protein>
<dbReference type="EMBL" id="BSET01000001">
    <property type="protein sequence ID" value="GLK01020.1"/>
    <property type="molecule type" value="Genomic_DNA"/>
</dbReference>
<feature type="transmembrane region" description="Helical" evidence="1">
    <location>
        <begin position="115"/>
        <end position="140"/>
    </location>
</feature>
<keyword evidence="1" id="KW-0472">Membrane</keyword>
<keyword evidence="3" id="KW-1185">Reference proteome</keyword>
<proteinExistence type="predicted"/>
<feature type="transmembrane region" description="Helical" evidence="1">
    <location>
        <begin position="69"/>
        <end position="94"/>
    </location>
</feature>
<keyword evidence="1" id="KW-0812">Transmembrane</keyword>
<evidence type="ECO:0000256" key="1">
    <source>
        <dbReference type="SAM" id="Phobius"/>
    </source>
</evidence>
<reference evidence="2" key="1">
    <citation type="journal article" date="2014" name="Int. J. Syst. Evol. Microbiol.">
        <title>Complete genome sequence of Corynebacterium casei LMG S-19264T (=DSM 44701T), isolated from a smear-ripened cheese.</title>
        <authorList>
            <consortium name="US DOE Joint Genome Institute (JGI-PGF)"/>
            <person name="Walter F."/>
            <person name="Albersmeier A."/>
            <person name="Kalinowski J."/>
            <person name="Ruckert C."/>
        </authorList>
    </citation>
    <scope>NUCLEOTIDE SEQUENCE</scope>
    <source>
        <strain evidence="2">VKM Ac-1958</strain>
    </source>
</reference>
<organism evidence="2 3">
    <name type="scientific">Microbacterium keratanolyticum</name>
    <dbReference type="NCBI Taxonomy" id="67574"/>
    <lineage>
        <taxon>Bacteria</taxon>
        <taxon>Bacillati</taxon>
        <taxon>Actinomycetota</taxon>
        <taxon>Actinomycetes</taxon>
        <taxon>Micrococcales</taxon>
        <taxon>Microbacteriaceae</taxon>
        <taxon>Microbacterium</taxon>
    </lineage>
</organism>
<dbReference type="PANTHER" id="PTHR37305:SF1">
    <property type="entry name" value="MEMBRANE PROTEIN"/>
    <property type="match status" value="1"/>
</dbReference>
<feature type="transmembrane region" description="Helical" evidence="1">
    <location>
        <begin position="191"/>
        <end position="209"/>
    </location>
</feature>
<gene>
    <name evidence="2" type="ORF">GCM10017596_07350</name>
</gene>
<keyword evidence="1" id="KW-1133">Transmembrane helix</keyword>
<feature type="transmembrane region" description="Helical" evidence="1">
    <location>
        <begin position="41"/>
        <end position="63"/>
    </location>
</feature>
<reference evidence="2" key="2">
    <citation type="submission" date="2023-01" db="EMBL/GenBank/DDBJ databases">
        <authorList>
            <person name="Sun Q."/>
            <person name="Evtushenko L."/>
        </authorList>
    </citation>
    <scope>NUCLEOTIDE SEQUENCE</scope>
    <source>
        <strain evidence="2">VKM Ac-1958</strain>
    </source>
</reference>
<dbReference type="PANTHER" id="PTHR37305">
    <property type="entry name" value="INTEGRAL MEMBRANE PROTEIN-RELATED"/>
    <property type="match status" value="1"/>
</dbReference>
<dbReference type="RefSeq" id="WP_204938684.1">
    <property type="nucleotide sequence ID" value="NZ_BAAAUM010000001.1"/>
</dbReference>
<evidence type="ECO:0000313" key="2">
    <source>
        <dbReference type="EMBL" id="GLK01020.1"/>
    </source>
</evidence>
<accession>A0A9W6HS10</accession>
<comment type="caution">
    <text evidence="2">The sequence shown here is derived from an EMBL/GenBank/DDBJ whole genome shotgun (WGS) entry which is preliminary data.</text>
</comment>
<feature type="transmembrane region" description="Helical" evidence="1">
    <location>
        <begin position="160"/>
        <end position="184"/>
    </location>
</feature>
<dbReference type="Proteomes" id="UP001142325">
    <property type="component" value="Unassembled WGS sequence"/>
</dbReference>
<dbReference type="AlphaFoldDB" id="A0A9W6HS10"/>
<sequence>MTTTVAPPVPAVPRTASPYRHSFSRSLRSEWIKLATLRSTWWSIALVAFATVGIAMLSAQLMAGQGYPPAQYVVGALQLTMLLAGILGTIAVTGEYSTGMIRSTLTADPKRGSVLAAKMTMVAALLFVSSLVIFLLAAVAISPLLQGQGESFPWTEPGEWMPQILTASAAMAVFALLGASFGFVIRSGAGAIAATVGLLFVLPVVLGIFSTPDHQWEWLRVIANHLPSMAATSAISPTDGFGLSQVEGYVTLGAWAVAGIAAGWISLRSRDA</sequence>
<dbReference type="Pfam" id="PF12730">
    <property type="entry name" value="ABC2_membrane_4"/>
    <property type="match status" value="1"/>
</dbReference>